<keyword evidence="1" id="KW-1133">Transmembrane helix</keyword>
<dbReference type="Proteomes" id="UP000246073">
    <property type="component" value="Unassembled WGS sequence"/>
</dbReference>
<evidence type="ECO:0000313" key="3">
    <source>
        <dbReference type="Proteomes" id="UP000246073"/>
    </source>
</evidence>
<organism evidence="2 3">
    <name type="scientific">Ochrobactrum soli</name>
    <dbReference type="NCBI Taxonomy" id="2448455"/>
    <lineage>
        <taxon>Bacteria</taxon>
        <taxon>Pseudomonadati</taxon>
        <taxon>Pseudomonadota</taxon>
        <taxon>Alphaproteobacteria</taxon>
        <taxon>Hyphomicrobiales</taxon>
        <taxon>Brucellaceae</taxon>
        <taxon>Brucella/Ochrobactrum group</taxon>
        <taxon>Ochrobactrum</taxon>
    </lineage>
</organism>
<name>A0A2P9HJX6_9HYPH</name>
<dbReference type="RefSeq" id="WP_181376069.1">
    <property type="nucleotide sequence ID" value="NZ_OOFM01000005.1"/>
</dbReference>
<keyword evidence="1" id="KW-0472">Membrane</keyword>
<evidence type="ECO:0000313" key="2">
    <source>
        <dbReference type="EMBL" id="SPL64398.1"/>
    </source>
</evidence>
<evidence type="ECO:0000256" key="1">
    <source>
        <dbReference type="SAM" id="Phobius"/>
    </source>
</evidence>
<reference evidence="3" key="1">
    <citation type="submission" date="2017-12" db="EMBL/GenBank/DDBJ databases">
        <authorList>
            <person name="Diaz M."/>
        </authorList>
    </citation>
    <scope>NUCLEOTIDE SEQUENCE [LARGE SCALE GENOMIC DNA]</scope>
    <source>
        <strain evidence="3">FI11154</strain>
    </source>
</reference>
<keyword evidence="1" id="KW-0812">Transmembrane</keyword>
<dbReference type="EMBL" id="OOFM01000005">
    <property type="protein sequence ID" value="SPL64398.1"/>
    <property type="molecule type" value="Genomic_DNA"/>
</dbReference>
<feature type="transmembrane region" description="Helical" evidence="1">
    <location>
        <begin position="6"/>
        <end position="25"/>
    </location>
</feature>
<accession>A0A2P9HJX6</accession>
<proteinExistence type="predicted"/>
<gene>
    <name evidence="2" type="ORF">OHAE_265</name>
</gene>
<protein>
    <submittedName>
        <fullName evidence="2">Uncharacterized protein</fullName>
    </submittedName>
</protein>
<sequence length="101" mass="10620">MFGLLEYLKIGVGIVVGALVASFVAHSMGVSDGKKQASADALAATVKYYQDKGVIKDEVDTADAAALCADYGLPDDELPECVRRVREASAKPGNISDNSDR</sequence>
<dbReference type="AlphaFoldDB" id="A0A2P9HJX6"/>